<proteinExistence type="predicted"/>
<accession>A0A4Z1T693</accession>
<evidence type="ECO:0000313" key="2">
    <source>
        <dbReference type="Proteomes" id="UP000315496"/>
    </source>
</evidence>
<dbReference type="InterPro" id="IPR016024">
    <property type="entry name" value="ARM-type_fold"/>
</dbReference>
<organism evidence="1 2">
    <name type="scientific">Giardia muris</name>
    <dbReference type="NCBI Taxonomy" id="5742"/>
    <lineage>
        <taxon>Eukaryota</taxon>
        <taxon>Metamonada</taxon>
        <taxon>Diplomonadida</taxon>
        <taxon>Hexamitidae</taxon>
        <taxon>Giardiinae</taxon>
        <taxon>Giardia</taxon>
    </lineage>
</organism>
<reference evidence="1 2" key="1">
    <citation type="submission" date="2019-05" db="EMBL/GenBank/DDBJ databases">
        <title>The compact genome of Giardia muris reveals important steps in the evolution of intestinal protozoan parasites.</title>
        <authorList>
            <person name="Xu F."/>
            <person name="Jimenez-Gonzalez A."/>
            <person name="Einarsson E."/>
            <person name="Astvaldsson A."/>
            <person name="Peirasmaki D."/>
            <person name="Eckmann L."/>
            <person name="Andersson J.O."/>
            <person name="Svard S.G."/>
            <person name="Jerlstrom-Hultqvist J."/>
        </authorList>
    </citation>
    <scope>NUCLEOTIDE SEQUENCE [LARGE SCALE GENOMIC DNA]</scope>
    <source>
        <strain evidence="1 2">Roberts-Thomson</strain>
    </source>
</reference>
<evidence type="ECO:0000313" key="1">
    <source>
        <dbReference type="EMBL" id="TNJ28049.1"/>
    </source>
</evidence>
<dbReference type="Proteomes" id="UP000315496">
    <property type="component" value="Chromosome 2"/>
</dbReference>
<sequence length="538" mass="57934">MVLRRVILQDSQLLKQSVSHLGGTEGYDAPLADYIDALDDENMGTSVGLAAERLARHITSPRCNCRSIERDVIATLIRRVSKAIEGGLIGNSEDLSSGIQTSLIRAIVSGTTRDELIEHFFSGQGAHAFLALTQPLLISVRISTLQIPTLLFMGLGNLCESGVLPGEDLLIPDPTTGLSIAQLSTTYLLCPRLMQVSSMRVEVHWFVAMLLSRLASELSYEVERALNSSYDKDVISRCLKAYGHESLLLTSGPDLSPVTSIYGTVPSSLICTFVALCATLLDENVADSDTLLYAAEAICGVASFPQYSNADIFTPTIINICLGCFNSSAPSVAYPLVRTVSKLLDAGLSSSVVFNPQNVTNLRNGIRKAYSTCLNAHDETISDSSLTLLEGIFLLISNEVHSPDTVLICDAIINELLRILKGTQGISRPITQKVLAGALEALGNILSACSVDQIILFIKNQNLVIIARIIRQACKCTASPHLSRVLLFSTEIVSIVLDYADPGDIPDILLESIHIALASPLCSELYGTLRTIQDVLGS</sequence>
<protein>
    <submittedName>
        <fullName evidence="1">Uncharacterized protein</fullName>
    </submittedName>
</protein>
<dbReference type="EMBL" id="VDLU01000002">
    <property type="protein sequence ID" value="TNJ28049.1"/>
    <property type="molecule type" value="Genomic_DNA"/>
</dbReference>
<dbReference type="AlphaFoldDB" id="A0A4Z1T693"/>
<gene>
    <name evidence="1" type="ORF">GMRT_10033</name>
</gene>
<dbReference type="SUPFAM" id="SSF48371">
    <property type="entry name" value="ARM repeat"/>
    <property type="match status" value="1"/>
</dbReference>
<dbReference type="VEuPathDB" id="GiardiaDB:GMRT_10033"/>
<comment type="caution">
    <text evidence="1">The sequence shown here is derived from an EMBL/GenBank/DDBJ whole genome shotgun (WGS) entry which is preliminary data.</text>
</comment>
<name>A0A4Z1T693_GIAMU</name>
<keyword evidence="2" id="KW-1185">Reference proteome</keyword>